<name>A0A2K2FCU6_9CLOT</name>
<dbReference type="RefSeq" id="WP_103081837.1">
    <property type="nucleotide sequence ID" value="NZ_CP021850.1"/>
</dbReference>
<evidence type="ECO:0008006" key="3">
    <source>
        <dbReference type="Google" id="ProtNLM"/>
    </source>
</evidence>
<dbReference type="OrthoDB" id="1031955at2"/>
<gene>
    <name evidence="1" type="ORF">CDQ84_11220</name>
</gene>
<organism evidence="1 2">
    <name type="scientific">Clostridium thermosuccinogenes</name>
    <dbReference type="NCBI Taxonomy" id="84032"/>
    <lineage>
        <taxon>Bacteria</taxon>
        <taxon>Bacillati</taxon>
        <taxon>Bacillota</taxon>
        <taxon>Clostridia</taxon>
        <taxon>Eubacteriales</taxon>
        <taxon>Clostridiaceae</taxon>
        <taxon>Clostridium</taxon>
    </lineage>
</organism>
<comment type="caution">
    <text evidence="1">The sequence shown here is derived from an EMBL/GenBank/DDBJ whole genome shotgun (WGS) entry which is preliminary data.</text>
</comment>
<proteinExistence type="predicted"/>
<dbReference type="InterPro" id="IPR013785">
    <property type="entry name" value="Aldolase_TIM"/>
</dbReference>
<dbReference type="KEGG" id="cthd:CDO33_20325"/>
<evidence type="ECO:0000313" key="1">
    <source>
        <dbReference type="EMBL" id="PNT98373.1"/>
    </source>
</evidence>
<keyword evidence="2" id="KW-1185">Reference proteome</keyword>
<dbReference type="AlphaFoldDB" id="A0A2K2FCU6"/>
<dbReference type="EMBL" id="NIOJ01000028">
    <property type="protein sequence ID" value="PNT98373.1"/>
    <property type="molecule type" value="Genomic_DNA"/>
</dbReference>
<sequence length="419" mass="47698">MVNQLYERGSILLKQENDRLILSGRLLRIEYDLSSGFSEFWQEGRKIASKAFSRAKVSDGLLLNNIEYATRKLAEDGIRKLDDRIGRGIRVSIENLCNNKPSMVQTFYIYEDKPYFFMEIELKSQQEISSNYVAPLALEADSEKESVMDISNYADARVLFVPFDNDKWIRFESNPVQHAKESYEVTAVFDNQSRNGLIVGSVTHDTWKTGIRVSGDSDKIKELIVYGGAAGEITRDSLPHGMVKGEAITSQRIFIGLFDDYRSGLEEYGAANCAIEPMLNWEEGVPFGWNSWAAVENKLDCEVYLKASEFLKDHLQDKGFQSNGTVYINFDSFWTNLSEEEMKAAVDQVHARGQKAGIYYTPFTFWGRDYDRIVEDTRGAYTYRDLVLKDEHGNILPELDGGIPIDPTHPGNLMRLKPC</sequence>
<dbReference type="Proteomes" id="UP000236151">
    <property type="component" value="Unassembled WGS sequence"/>
</dbReference>
<evidence type="ECO:0000313" key="2">
    <source>
        <dbReference type="Proteomes" id="UP000236151"/>
    </source>
</evidence>
<dbReference type="InterPro" id="IPR017853">
    <property type="entry name" value="GH"/>
</dbReference>
<dbReference type="Gene3D" id="3.20.20.70">
    <property type="entry name" value="Aldolase class I"/>
    <property type="match status" value="1"/>
</dbReference>
<dbReference type="SUPFAM" id="SSF51445">
    <property type="entry name" value="(Trans)glycosidases"/>
    <property type="match status" value="1"/>
</dbReference>
<protein>
    <recommendedName>
        <fullName evidence="3">Alpha-galactosidase</fullName>
    </recommendedName>
</protein>
<accession>A0A2K2FCU6</accession>
<reference evidence="1 2" key="1">
    <citation type="submission" date="2017-06" db="EMBL/GenBank/DDBJ databases">
        <title>Investigating the central metabolism of Clostridium thermosuccinogenes.</title>
        <authorList>
            <person name="Koendjbiharie J.G."/>
            <person name="van Kranenburg R."/>
        </authorList>
    </citation>
    <scope>NUCLEOTIDE SEQUENCE [LARGE SCALE GENOMIC DNA]</scope>
    <source>
        <strain evidence="1 2">DSM 5806</strain>
    </source>
</reference>